<dbReference type="PANTHER" id="PTHR18895:SF74">
    <property type="entry name" value="MTRF1L RELEASE FACTOR GLUTAMINE METHYLTRANSFERASE"/>
    <property type="match status" value="1"/>
</dbReference>
<reference evidence="8 9" key="1">
    <citation type="submission" date="2020-08" db="EMBL/GenBank/DDBJ databases">
        <title>Genomic Encyclopedia of Type Strains, Phase IV (KMG-IV): sequencing the most valuable type-strain genomes for metagenomic binning, comparative biology and taxonomic classification.</title>
        <authorList>
            <person name="Goeker M."/>
        </authorList>
    </citation>
    <scope>NUCLEOTIDE SEQUENCE [LARGE SCALE GENOMIC DNA]</scope>
    <source>
        <strain evidence="8 9">DSM 17976</strain>
    </source>
</reference>
<dbReference type="InterPro" id="IPR029063">
    <property type="entry name" value="SAM-dependent_MTases_sf"/>
</dbReference>
<organism evidence="8 9">
    <name type="scientific">Runella defluvii</name>
    <dbReference type="NCBI Taxonomy" id="370973"/>
    <lineage>
        <taxon>Bacteria</taxon>
        <taxon>Pseudomonadati</taxon>
        <taxon>Bacteroidota</taxon>
        <taxon>Cytophagia</taxon>
        <taxon>Cytophagales</taxon>
        <taxon>Spirosomataceae</taxon>
        <taxon>Runella</taxon>
    </lineage>
</organism>
<dbReference type="SUPFAM" id="SSF53335">
    <property type="entry name" value="S-adenosyl-L-methionine-dependent methyltransferases"/>
    <property type="match status" value="1"/>
</dbReference>
<keyword evidence="2 5" id="KW-0808">Transferase</keyword>
<dbReference type="Pfam" id="PF17827">
    <property type="entry name" value="PrmC_N"/>
    <property type="match status" value="1"/>
</dbReference>
<dbReference type="InterPro" id="IPR019874">
    <property type="entry name" value="RF_methyltr_PrmC"/>
</dbReference>
<dbReference type="InterPro" id="IPR004556">
    <property type="entry name" value="HemK-like"/>
</dbReference>
<feature type="domain" description="Release factor glutamine methyltransferase N-terminal" evidence="7">
    <location>
        <begin position="27"/>
        <end position="81"/>
    </location>
</feature>
<feature type="binding site" evidence="5">
    <location>
        <begin position="193"/>
        <end position="196"/>
    </location>
    <ligand>
        <name>substrate</name>
    </ligand>
</feature>
<comment type="caution">
    <text evidence="8">The sequence shown here is derived from an EMBL/GenBank/DDBJ whole genome shotgun (WGS) entry which is preliminary data.</text>
</comment>
<feature type="binding site" evidence="5">
    <location>
        <begin position="127"/>
        <end position="131"/>
    </location>
    <ligand>
        <name>S-adenosyl-L-methionine</name>
        <dbReference type="ChEBI" id="CHEBI:59789"/>
    </ligand>
</feature>
<dbReference type="AlphaFoldDB" id="A0A7W5ZIL6"/>
<evidence type="ECO:0000259" key="7">
    <source>
        <dbReference type="Pfam" id="PF17827"/>
    </source>
</evidence>
<dbReference type="NCBIfam" id="TIGR00536">
    <property type="entry name" value="hemK_fam"/>
    <property type="match status" value="1"/>
</dbReference>
<feature type="binding site" evidence="5">
    <location>
        <position position="150"/>
    </location>
    <ligand>
        <name>S-adenosyl-L-methionine</name>
        <dbReference type="ChEBI" id="CHEBI:59789"/>
    </ligand>
</feature>
<proteinExistence type="inferred from homology"/>
<evidence type="ECO:0000313" key="9">
    <source>
        <dbReference type="Proteomes" id="UP000541352"/>
    </source>
</evidence>
<dbReference type="Pfam" id="PF05175">
    <property type="entry name" value="MTS"/>
    <property type="match status" value="1"/>
</dbReference>
<protein>
    <recommendedName>
        <fullName evidence="5">Release factor glutamine methyltransferase</fullName>
        <shortName evidence="5">RF MTase</shortName>
        <ecNumber evidence="5">2.1.1.297</ecNumber>
    </recommendedName>
    <alternativeName>
        <fullName evidence="5">N5-glutamine methyltransferase PrmC</fullName>
    </alternativeName>
    <alternativeName>
        <fullName evidence="5">Protein-(glutamine-N5) MTase PrmC</fullName>
    </alternativeName>
    <alternativeName>
        <fullName evidence="5">Protein-glutamine N-methyltransferase PrmC</fullName>
    </alternativeName>
</protein>
<dbReference type="InterPro" id="IPR007848">
    <property type="entry name" value="Small_mtfrase_dom"/>
</dbReference>
<feature type="domain" description="Methyltransferase small" evidence="6">
    <location>
        <begin position="121"/>
        <end position="201"/>
    </location>
</feature>
<dbReference type="NCBIfam" id="TIGR03534">
    <property type="entry name" value="RF_mod_PrmC"/>
    <property type="match status" value="1"/>
</dbReference>
<dbReference type="CDD" id="cd02440">
    <property type="entry name" value="AdoMet_MTases"/>
    <property type="match status" value="1"/>
</dbReference>
<sequence>MSKSSMYSSAKPLFDYIVQNITAYPHKEARAMAFMLMEHFLRLRNVDVLVDKPIPANASQPDWDTIVKRLNQSEPVQHIIGSTYFCNLEFKVSPSVLIPRPETEELVRLIVKDCYWEENPVKIVDIGTGSGCIAIALDRFMSFAKVWGWDVSEDALAIAQENAHRLLSEVTFEKYDILREDTFAGEFDCVVSNPPYVTYSEQSSMEPNVLRFEPHLALFVEDTDPLLFYRAIADFCLKHLKKTGACYVEINEHFGQATKQLFLEKGFVKVDVIQDMYGKDRIVKAKLSIEGL</sequence>
<evidence type="ECO:0000313" key="8">
    <source>
        <dbReference type="EMBL" id="MBB3837325.1"/>
    </source>
</evidence>
<dbReference type="EC" id="2.1.1.297" evidence="5"/>
<dbReference type="EMBL" id="JACIBY010000002">
    <property type="protein sequence ID" value="MBB3837325.1"/>
    <property type="molecule type" value="Genomic_DNA"/>
</dbReference>
<dbReference type="PROSITE" id="PS00092">
    <property type="entry name" value="N6_MTASE"/>
    <property type="match status" value="1"/>
</dbReference>
<dbReference type="PANTHER" id="PTHR18895">
    <property type="entry name" value="HEMK METHYLTRANSFERASE"/>
    <property type="match status" value="1"/>
</dbReference>
<dbReference type="GO" id="GO:0102559">
    <property type="term" value="F:peptide chain release factor N(5)-glutamine methyltransferase activity"/>
    <property type="evidence" value="ECO:0007669"/>
    <property type="project" value="UniProtKB-EC"/>
</dbReference>
<dbReference type="Gene3D" id="1.10.8.10">
    <property type="entry name" value="DNA helicase RuvA subunit, C-terminal domain"/>
    <property type="match status" value="1"/>
</dbReference>
<evidence type="ECO:0000256" key="4">
    <source>
        <dbReference type="ARBA" id="ARBA00048391"/>
    </source>
</evidence>
<keyword evidence="1 5" id="KW-0489">Methyltransferase</keyword>
<evidence type="ECO:0000256" key="5">
    <source>
        <dbReference type="HAMAP-Rule" id="MF_02126"/>
    </source>
</evidence>
<dbReference type="HAMAP" id="MF_02126">
    <property type="entry name" value="RF_methyltr_PrmC"/>
    <property type="match status" value="1"/>
</dbReference>
<dbReference type="InterPro" id="IPR040758">
    <property type="entry name" value="PrmC_N"/>
</dbReference>
<comment type="function">
    <text evidence="5">Methylates the class 1 translation termination release factors RF1/PrfA and RF2/PrfB on the glutamine residue of the universally conserved GGQ motif.</text>
</comment>
<comment type="similarity">
    <text evidence="5">Belongs to the protein N5-glutamine methyltransferase family. PrmC subfamily.</text>
</comment>
<dbReference type="GO" id="GO:0032259">
    <property type="term" value="P:methylation"/>
    <property type="evidence" value="ECO:0007669"/>
    <property type="project" value="UniProtKB-KW"/>
</dbReference>
<dbReference type="InterPro" id="IPR002052">
    <property type="entry name" value="DNA_methylase_N6_adenine_CS"/>
</dbReference>
<evidence type="ECO:0000256" key="2">
    <source>
        <dbReference type="ARBA" id="ARBA00022679"/>
    </source>
</evidence>
<accession>A0A7W5ZIL6</accession>
<dbReference type="GO" id="GO:0003676">
    <property type="term" value="F:nucleic acid binding"/>
    <property type="evidence" value="ECO:0007669"/>
    <property type="project" value="InterPro"/>
</dbReference>
<comment type="catalytic activity">
    <reaction evidence="4 5">
        <text>L-glutaminyl-[peptide chain release factor] + S-adenosyl-L-methionine = N(5)-methyl-L-glutaminyl-[peptide chain release factor] + S-adenosyl-L-homocysteine + H(+)</text>
        <dbReference type="Rhea" id="RHEA:42896"/>
        <dbReference type="Rhea" id="RHEA-COMP:10271"/>
        <dbReference type="Rhea" id="RHEA-COMP:10272"/>
        <dbReference type="ChEBI" id="CHEBI:15378"/>
        <dbReference type="ChEBI" id="CHEBI:30011"/>
        <dbReference type="ChEBI" id="CHEBI:57856"/>
        <dbReference type="ChEBI" id="CHEBI:59789"/>
        <dbReference type="ChEBI" id="CHEBI:61891"/>
        <dbReference type="EC" id="2.1.1.297"/>
    </reaction>
</comment>
<dbReference type="Gene3D" id="3.40.50.150">
    <property type="entry name" value="Vaccinia Virus protein VP39"/>
    <property type="match status" value="1"/>
</dbReference>
<feature type="binding site" evidence="5">
    <location>
        <position position="193"/>
    </location>
    <ligand>
        <name>S-adenosyl-L-methionine</name>
        <dbReference type="ChEBI" id="CHEBI:59789"/>
    </ligand>
</feature>
<name>A0A7W5ZIL6_9BACT</name>
<keyword evidence="9" id="KW-1185">Reference proteome</keyword>
<dbReference type="Proteomes" id="UP000541352">
    <property type="component" value="Unassembled WGS sequence"/>
</dbReference>
<evidence type="ECO:0000259" key="6">
    <source>
        <dbReference type="Pfam" id="PF05175"/>
    </source>
</evidence>
<keyword evidence="3 5" id="KW-0949">S-adenosyl-L-methionine</keyword>
<gene>
    <name evidence="5" type="primary">prmC</name>
    <name evidence="8" type="ORF">FHS57_001319</name>
</gene>
<dbReference type="InterPro" id="IPR050320">
    <property type="entry name" value="N5-glutamine_MTase"/>
</dbReference>
<comment type="caution">
    <text evidence="5">Lacks conserved residue(s) required for the propagation of feature annotation.</text>
</comment>
<evidence type="ECO:0000256" key="3">
    <source>
        <dbReference type="ARBA" id="ARBA00022691"/>
    </source>
</evidence>
<evidence type="ECO:0000256" key="1">
    <source>
        <dbReference type="ARBA" id="ARBA00022603"/>
    </source>
</evidence>